<organism evidence="6 7">
    <name type="scientific">Salmo salar</name>
    <name type="common">Atlantic salmon</name>
    <dbReference type="NCBI Taxonomy" id="8030"/>
    <lineage>
        <taxon>Eukaryota</taxon>
        <taxon>Metazoa</taxon>
        <taxon>Chordata</taxon>
        <taxon>Craniata</taxon>
        <taxon>Vertebrata</taxon>
        <taxon>Euteleostomi</taxon>
        <taxon>Actinopterygii</taxon>
        <taxon>Neopterygii</taxon>
        <taxon>Teleostei</taxon>
        <taxon>Protacanthopterygii</taxon>
        <taxon>Salmoniformes</taxon>
        <taxon>Salmonidae</taxon>
        <taxon>Salmoninae</taxon>
        <taxon>Salmo</taxon>
    </lineage>
</organism>
<evidence type="ECO:0000256" key="3">
    <source>
        <dbReference type="ARBA" id="ARBA00022525"/>
    </source>
</evidence>
<feature type="region of interest" description="Disordered" evidence="5">
    <location>
        <begin position="1"/>
        <end position="198"/>
    </location>
</feature>
<feature type="compositionally biased region" description="Basic and acidic residues" evidence="5">
    <location>
        <begin position="178"/>
        <end position="197"/>
    </location>
</feature>
<dbReference type="Pfam" id="PF06083">
    <property type="entry name" value="IL17"/>
    <property type="match status" value="1"/>
</dbReference>
<evidence type="ECO:0000256" key="2">
    <source>
        <dbReference type="ARBA" id="ARBA00007236"/>
    </source>
</evidence>
<keyword evidence="6" id="KW-1185">Reference proteome</keyword>
<protein>
    <submittedName>
        <fullName evidence="7">Zinc finger CCCH domain-containing protein 13</fullName>
    </submittedName>
</protein>
<dbReference type="RefSeq" id="XP_045562802.1">
    <property type="nucleotide sequence ID" value="XM_045706846.1"/>
</dbReference>
<evidence type="ECO:0000256" key="4">
    <source>
        <dbReference type="ARBA" id="ARBA00022729"/>
    </source>
</evidence>
<feature type="compositionally biased region" description="Polar residues" evidence="5">
    <location>
        <begin position="11"/>
        <end position="26"/>
    </location>
</feature>
<keyword evidence="4" id="KW-0732">Signal</keyword>
<evidence type="ECO:0000256" key="5">
    <source>
        <dbReference type="SAM" id="MobiDB-lite"/>
    </source>
</evidence>
<feature type="compositionally biased region" description="Basic and acidic residues" evidence="5">
    <location>
        <begin position="110"/>
        <end position="135"/>
    </location>
</feature>
<name>A0ABM3DVH7_SALSA</name>
<feature type="compositionally biased region" description="Basic and acidic residues" evidence="5">
    <location>
        <begin position="42"/>
        <end position="67"/>
    </location>
</feature>
<evidence type="ECO:0000313" key="7">
    <source>
        <dbReference type="RefSeq" id="XP_045562802.1"/>
    </source>
</evidence>
<feature type="compositionally biased region" description="Basic and acidic residues" evidence="5">
    <location>
        <begin position="144"/>
        <end position="169"/>
    </location>
</feature>
<gene>
    <name evidence="7" type="primary">LOC123730396</name>
</gene>
<evidence type="ECO:0000313" key="6">
    <source>
        <dbReference type="Proteomes" id="UP001652741"/>
    </source>
</evidence>
<dbReference type="GeneID" id="123730396"/>
<accession>A0ABM3DVH7</accession>
<dbReference type="Gene3D" id="2.10.90.10">
    <property type="entry name" value="Cystine-knot cytokines"/>
    <property type="match status" value="1"/>
</dbReference>
<comment type="subcellular location">
    <subcellularLocation>
        <location evidence="1">Secreted</location>
    </subcellularLocation>
</comment>
<feature type="compositionally biased region" description="Basic and acidic residues" evidence="5">
    <location>
        <begin position="76"/>
        <end position="101"/>
    </location>
</feature>
<dbReference type="SUPFAM" id="SSF57501">
    <property type="entry name" value="Cystine-knot cytokines"/>
    <property type="match status" value="1"/>
</dbReference>
<sequence>MDISSERTKGYQEQQQPRESYRNPQHSRNRELQKPTAQQRQRATETHSTAETESYRNPQHSRDRELQKPTAQQRQRATETHSTAETESYRNPQHSRDRELQKPTAQQRQRATETHSTAETESYRNPQHSRDRELQKPTAQQRQRATETHSTAETESYRNPQHSRDRELQKPTAQQRQRATETHSRDRNRLQNRKPELTPELNMQQLQHLRLLLLWFLAMRQCLCVPLGGQCVDESFCTSSLQEYHAQLVSLPNRLNERSVAAWNYVEKIDLNRVPPVLYEANCLESHSCTGIDSTLRLETIPITLRMPVLRKNPRCASFSLEFEPINIACICATSRQSGFLTDRF</sequence>
<dbReference type="InterPro" id="IPR029034">
    <property type="entry name" value="Cystine-knot_cytokine"/>
</dbReference>
<feature type="compositionally biased region" description="Basic and acidic residues" evidence="5">
    <location>
        <begin position="1"/>
        <end position="10"/>
    </location>
</feature>
<dbReference type="InterPro" id="IPR010345">
    <property type="entry name" value="IL-17_fam"/>
</dbReference>
<reference evidence="7" key="1">
    <citation type="submission" date="2025-08" db="UniProtKB">
        <authorList>
            <consortium name="RefSeq"/>
        </authorList>
    </citation>
    <scope>IDENTIFICATION</scope>
</reference>
<comment type="similarity">
    <text evidence="2">Belongs to the IL-17 family.</text>
</comment>
<evidence type="ECO:0000256" key="1">
    <source>
        <dbReference type="ARBA" id="ARBA00004613"/>
    </source>
</evidence>
<dbReference type="Proteomes" id="UP001652741">
    <property type="component" value="Chromosome ssa24"/>
</dbReference>
<proteinExistence type="inferred from homology"/>
<keyword evidence="3" id="KW-0964">Secreted</keyword>